<dbReference type="EMBL" id="CP019628">
    <property type="protein sequence ID" value="AQP99428.1"/>
    <property type="molecule type" value="Genomic_DNA"/>
</dbReference>
<evidence type="ECO:0000256" key="2">
    <source>
        <dbReference type="ARBA" id="ARBA00013235"/>
    </source>
</evidence>
<dbReference type="STRING" id="247523.B0W48_06195"/>
<reference evidence="8 9" key="1">
    <citation type="submission" date="2017-02" db="EMBL/GenBank/DDBJ databases">
        <title>Complete genome sequence of the cold-active Pseudoalteromonas aliena strain EH1 isolated from Arctic seawater.</title>
        <authorList>
            <person name="Kim E."/>
            <person name="Heo E."/>
            <person name="Kim H."/>
            <person name="Kim D."/>
        </authorList>
    </citation>
    <scope>NUCLEOTIDE SEQUENCE [LARGE SCALE GENOMIC DNA]</scope>
    <source>
        <strain evidence="8 9">EH1</strain>
    </source>
</reference>
<dbReference type="PANTHER" id="PTHR43300">
    <property type="entry name" value="ACETYLTRANSFERASE"/>
    <property type="match status" value="1"/>
</dbReference>
<evidence type="ECO:0000256" key="6">
    <source>
        <dbReference type="ARBA" id="ARBA00023315"/>
    </source>
</evidence>
<evidence type="ECO:0000256" key="7">
    <source>
        <dbReference type="ARBA" id="ARBA00047633"/>
    </source>
</evidence>
<evidence type="ECO:0000256" key="1">
    <source>
        <dbReference type="ARBA" id="ARBA00007274"/>
    </source>
</evidence>
<dbReference type="Proteomes" id="UP000188243">
    <property type="component" value="Chromosome"/>
</dbReference>
<dbReference type="SUPFAM" id="SSF51161">
    <property type="entry name" value="Trimeric LpxA-like enzymes"/>
    <property type="match status" value="1"/>
</dbReference>
<proteinExistence type="inferred from homology"/>
<dbReference type="GO" id="GO:0008811">
    <property type="term" value="F:chloramphenicol O-acetyltransferase activity"/>
    <property type="evidence" value="ECO:0007669"/>
    <property type="project" value="UniProtKB-EC"/>
</dbReference>
<dbReference type="InterPro" id="IPR050179">
    <property type="entry name" value="Trans_hexapeptide_repeat"/>
</dbReference>
<dbReference type="InterPro" id="IPR001451">
    <property type="entry name" value="Hexapep"/>
</dbReference>
<accession>A0A1Q2GWA8</accession>
<dbReference type="Pfam" id="PF00132">
    <property type="entry name" value="Hexapep"/>
    <property type="match status" value="1"/>
</dbReference>
<dbReference type="KEGG" id="paln:B0W48_06195"/>
<protein>
    <recommendedName>
        <fullName evidence="3">Chloramphenicol acetyltransferase</fullName>
        <ecNumber evidence="2">2.3.1.28</ecNumber>
    </recommendedName>
</protein>
<keyword evidence="4 8" id="KW-0808">Transferase</keyword>
<name>A0A1Q2GWA8_9GAMM</name>
<dbReference type="EC" id="2.3.1.28" evidence="2"/>
<keyword evidence="6" id="KW-0012">Acyltransferase</keyword>
<gene>
    <name evidence="8" type="ORF">B0W48_06195</name>
</gene>
<evidence type="ECO:0000313" key="8">
    <source>
        <dbReference type="EMBL" id="AQP99428.1"/>
    </source>
</evidence>
<evidence type="ECO:0000256" key="3">
    <source>
        <dbReference type="ARBA" id="ARBA00020291"/>
    </source>
</evidence>
<dbReference type="InterPro" id="IPR011004">
    <property type="entry name" value="Trimer_LpxA-like_sf"/>
</dbReference>
<dbReference type="AlphaFoldDB" id="A0A1Q2GWA8"/>
<organism evidence="8 9">
    <name type="scientific">Pseudoalteromonas aliena</name>
    <dbReference type="NCBI Taxonomy" id="247523"/>
    <lineage>
        <taxon>Bacteria</taxon>
        <taxon>Pseudomonadati</taxon>
        <taxon>Pseudomonadota</taxon>
        <taxon>Gammaproteobacteria</taxon>
        <taxon>Alteromonadales</taxon>
        <taxon>Pseudoalteromonadaceae</taxon>
        <taxon>Pseudoalteromonas</taxon>
    </lineage>
</organism>
<comment type="similarity">
    <text evidence="1">Belongs to the transferase hexapeptide repeat family.</text>
</comment>
<dbReference type="CDD" id="cd04647">
    <property type="entry name" value="LbH_MAT_like"/>
    <property type="match status" value="1"/>
</dbReference>
<evidence type="ECO:0000256" key="5">
    <source>
        <dbReference type="ARBA" id="ARBA00023251"/>
    </source>
</evidence>
<evidence type="ECO:0000256" key="4">
    <source>
        <dbReference type="ARBA" id="ARBA00022679"/>
    </source>
</evidence>
<dbReference type="PANTHER" id="PTHR43300:SF12">
    <property type="entry name" value="CHLORAMPHENICOL ACETYLTRANSFERASE"/>
    <property type="match status" value="1"/>
</dbReference>
<evidence type="ECO:0000313" key="9">
    <source>
        <dbReference type="Proteomes" id="UP000188243"/>
    </source>
</evidence>
<sequence>MAFYTQTELEALGFKYLGMNVKLSKLASIYNVGNIEIGDNSRIDDFCILSAGKEGICIGKHVHIGVYTSLIGAGRIVMEDYTCLSSKCSLYSSNDDYSGEFMTNPTVPSRYTNVSHASVTIKKHSLIGAGCVILPGVIIGECVAVGSLSLVNKSLESGFIYIGQPAKKIKKRSRNCEILGSELCLKG</sequence>
<comment type="catalytic activity">
    <reaction evidence="7">
        <text>chloramphenicol + acetyl-CoA = chloramphenicol 3-acetate + CoA</text>
        <dbReference type="Rhea" id="RHEA:18421"/>
        <dbReference type="ChEBI" id="CHEBI:16730"/>
        <dbReference type="ChEBI" id="CHEBI:17698"/>
        <dbReference type="ChEBI" id="CHEBI:57287"/>
        <dbReference type="ChEBI" id="CHEBI:57288"/>
        <dbReference type="EC" id="2.3.1.28"/>
    </reaction>
</comment>
<keyword evidence="5" id="KW-0046">Antibiotic resistance</keyword>
<dbReference type="Gene3D" id="2.160.10.10">
    <property type="entry name" value="Hexapeptide repeat proteins"/>
    <property type="match status" value="1"/>
</dbReference>
<dbReference type="GO" id="GO:0046677">
    <property type="term" value="P:response to antibiotic"/>
    <property type="evidence" value="ECO:0007669"/>
    <property type="project" value="UniProtKB-KW"/>
</dbReference>
<dbReference type="RefSeq" id="WP_077536124.1">
    <property type="nucleotide sequence ID" value="NZ_CP019628.1"/>
</dbReference>